<dbReference type="PANTHER" id="PTHR17609:SF3">
    <property type="entry name" value="SAP DOMAIN-CONTAINING PROTEIN"/>
    <property type="match status" value="1"/>
</dbReference>
<dbReference type="AlphaFoldDB" id="A0AAW2AVI3"/>
<gene>
    <name evidence="3" type="ORF">ABG768_004997</name>
    <name evidence="4" type="ORF">ABG768_018737</name>
</gene>
<dbReference type="PROSITE" id="PS00028">
    <property type="entry name" value="ZINC_FINGER_C2H2_1"/>
    <property type="match status" value="2"/>
</dbReference>
<dbReference type="InterPro" id="IPR039598">
    <property type="entry name" value="HMGXB3"/>
</dbReference>
<keyword evidence="1" id="KW-0479">Metal-binding</keyword>
<evidence type="ECO:0000256" key="1">
    <source>
        <dbReference type="PROSITE-ProRule" id="PRU00042"/>
    </source>
</evidence>
<dbReference type="EMBL" id="JAWDJR010000012">
    <property type="protein sequence ID" value="KAK9965935.1"/>
    <property type="molecule type" value="Genomic_DNA"/>
</dbReference>
<reference evidence="4 5" key="1">
    <citation type="submission" date="2024-05" db="EMBL/GenBank/DDBJ databases">
        <title>A high-quality chromosomal-level genome assembly of Topmouth culter (Culter alburnus).</title>
        <authorList>
            <person name="Zhao H."/>
        </authorList>
    </citation>
    <scope>NUCLEOTIDE SEQUENCE [LARGE SCALE GENOMIC DNA]</scope>
    <source>
        <strain evidence="4">CATC2023</strain>
        <tissue evidence="4">Muscle</tissue>
    </source>
</reference>
<feature type="domain" description="C2H2-type" evidence="2">
    <location>
        <begin position="152"/>
        <end position="180"/>
    </location>
</feature>
<dbReference type="GO" id="GO:0008270">
    <property type="term" value="F:zinc ion binding"/>
    <property type="evidence" value="ECO:0007669"/>
    <property type="project" value="UniProtKB-KW"/>
</dbReference>
<name>A0AAW2AVI3_CULAL</name>
<evidence type="ECO:0000259" key="2">
    <source>
        <dbReference type="PROSITE" id="PS50157"/>
    </source>
</evidence>
<accession>A0AAW2AVI3</accession>
<dbReference type="PROSITE" id="PS50157">
    <property type="entry name" value="ZINC_FINGER_C2H2_2"/>
    <property type="match status" value="1"/>
</dbReference>
<proteinExistence type="predicted"/>
<evidence type="ECO:0000313" key="5">
    <source>
        <dbReference type="Proteomes" id="UP001479290"/>
    </source>
</evidence>
<dbReference type="InterPro" id="IPR013087">
    <property type="entry name" value="Znf_C2H2_type"/>
</dbReference>
<dbReference type="PANTHER" id="PTHR17609">
    <property type="entry name" value="HMG DOMAIN-CONTAINING PROTEIN 3"/>
    <property type="match status" value="1"/>
</dbReference>
<organism evidence="4 5">
    <name type="scientific">Culter alburnus</name>
    <name type="common">Topmouth culter</name>
    <dbReference type="NCBI Taxonomy" id="194366"/>
    <lineage>
        <taxon>Eukaryota</taxon>
        <taxon>Metazoa</taxon>
        <taxon>Chordata</taxon>
        <taxon>Craniata</taxon>
        <taxon>Vertebrata</taxon>
        <taxon>Euteleostomi</taxon>
        <taxon>Actinopterygii</taxon>
        <taxon>Neopterygii</taxon>
        <taxon>Teleostei</taxon>
        <taxon>Ostariophysi</taxon>
        <taxon>Cypriniformes</taxon>
        <taxon>Xenocyprididae</taxon>
        <taxon>Xenocypridinae</taxon>
        <taxon>Culter</taxon>
    </lineage>
</organism>
<evidence type="ECO:0000313" key="4">
    <source>
        <dbReference type="EMBL" id="KAK9976916.1"/>
    </source>
</evidence>
<evidence type="ECO:0000313" key="3">
    <source>
        <dbReference type="EMBL" id="KAK9965935.1"/>
    </source>
</evidence>
<dbReference type="SMART" id="SM00355">
    <property type="entry name" value="ZnF_C2H2"/>
    <property type="match status" value="2"/>
</dbReference>
<dbReference type="Proteomes" id="UP001479290">
    <property type="component" value="Unassembled WGS sequence"/>
</dbReference>
<keyword evidence="5" id="KW-1185">Reference proteome</keyword>
<keyword evidence="1" id="KW-0862">Zinc</keyword>
<sequence>MNGNVPFMHFIPLGPQTFKDHISLIKANEGKNCQLCKQAVIGSEEHLQKKHFKNAVHFKDGVFDLFTVPCFCDKIEQLKRSHWHCFKCDRILHRRNAFEDHLQKHVEILVHKVNVTLIKLIKSETVNVISFVGEPKKDSENATSAPVSEQSILCCHCSSSFTTAGSLRRHEKEFHATSDPVYCVDLQQGVFFTAKNSRGQRVPIHVQKSTTSQVIACEVPECREFMTLAKLGGKPGAECEHLLRVSSAPPYVPPEPLREESLKMMHEKGLISTQRMTECIENHNQASVEGICSVFPVFYEKHGYSGRFVYFSIYTGRMERWSLFRRTRVSFDKVVGHWYCLCKSTKKQYRCLHIYMAMWWLYQEREDLLLECSRADSDLSGDPSENEELELDVGKGLQKHQLVAMTNYLWQNKRIPENLPQELRTQAMEVPKMFEPTEKTCPYCPGPTPPGLAEPVVVTKNASVYDIHSVKRGLYINFKKCIHL</sequence>
<keyword evidence="1" id="KW-0863">Zinc-finger</keyword>
<protein>
    <recommendedName>
        <fullName evidence="2">C2H2-type domain-containing protein</fullName>
    </recommendedName>
</protein>
<dbReference type="EMBL" id="JAWDJR010000003">
    <property type="protein sequence ID" value="KAK9976916.1"/>
    <property type="molecule type" value="Genomic_DNA"/>
</dbReference>
<comment type="caution">
    <text evidence="4">The sequence shown here is derived from an EMBL/GenBank/DDBJ whole genome shotgun (WGS) entry which is preliminary data.</text>
</comment>